<dbReference type="Pfam" id="PF01565">
    <property type="entry name" value="FAD_binding_4"/>
    <property type="match status" value="1"/>
</dbReference>
<evidence type="ECO:0000313" key="8">
    <source>
        <dbReference type="EMBL" id="KAF2678317.1"/>
    </source>
</evidence>
<dbReference type="InterPro" id="IPR006094">
    <property type="entry name" value="Oxid_FAD_bind_N"/>
</dbReference>
<evidence type="ECO:0000256" key="2">
    <source>
        <dbReference type="ARBA" id="ARBA00005466"/>
    </source>
</evidence>
<proteinExistence type="inferred from homology"/>
<protein>
    <submittedName>
        <fullName evidence="8">FAD-binding domain-containing protein</fullName>
    </submittedName>
</protein>
<evidence type="ECO:0000256" key="3">
    <source>
        <dbReference type="ARBA" id="ARBA00022630"/>
    </source>
</evidence>
<dbReference type="GO" id="GO:0016491">
    <property type="term" value="F:oxidoreductase activity"/>
    <property type="evidence" value="ECO:0007669"/>
    <property type="project" value="UniProtKB-KW"/>
</dbReference>
<name>A0A6G1IJ97_9PLEO</name>
<evidence type="ECO:0000313" key="9">
    <source>
        <dbReference type="Proteomes" id="UP000799291"/>
    </source>
</evidence>
<dbReference type="PANTHER" id="PTHR42973">
    <property type="entry name" value="BINDING OXIDOREDUCTASE, PUTATIVE (AFU_ORTHOLOGUE AFUA_1G17690)-RELATED"/>
    <property type="match status" value="1"/>
</dbReference>
<dbReference type="EMBL" id="MU005613">
    <property type="protein sequence ID" value="KAF2678317.1"/>
    <property type="molecule type" value="Genomic_DNA"/>
</dbReference>
<dbReference type="Gene3D" id="3.30.465.10">
    <property type="match status" value="1"/>
</dbReference>
<dbReference type="Proteomes" id="UP000799291">
    <property type="component" value="Unassembled WGS sequence"/>
</dbReference>
<keyword evidence="4" id="KW-0274">FAD</keyword>
<dbReference type="OrthoDB" id="9996127at2759"/>
<keyword evidence="5" id="KW-0560">Oxidoreductase</keyword>
<organism evidence="8 9">
    <name type="scientific">Lentithecium fluviatile CBS 122367</name>
    <dbReference type="NCBI Taxonomy" id="1168545"/>
    <lineage>
        <taxon>Eukaryota</taxon>
        <taxon>Fungi</taxon>
        <taxon>Dikarya</taxon>
        <taxon>Ascomycota</taxon>
        <taxon>Pezizomycotina</taxon>
        <taxon>Dothideomycetes</taxon>
        <taxon>Pleosporomycetidae</taxon>
        <taxon>Pleosporales</taxon>
        <taxon>Massarineae</taxon>
        <taxon>Lentitheciaceae</taxon>
        <taxon>Lentithecium</taxon>
    </lineage>
</organism>
<dbReference type="InterPro" id="IPR016169">
    <property type="entry name" value="FAD-bd_PCMH_sub2"/>
</dbReference>
<evidence type="ECO:0000256" key="4">
    <source>
        <dbReference type="ARBA" id="ARBA00022827"/>
    </source>
</evidence>
<feature type="signal peptide" evidence="6">
    <location>
        <begin position="1"/>
        <end position="20"/>
    </location>
</feature>
<evidence type="ECO:0000256" key="1">
    <source>
        <dbReference type="ARBA" id="ARBA00001974"/>
    </source>
</evidence>
<gene>
    <name evidence="8" type="ORF">K458DRAFT_317389</name>
</gene>
<dbReference type="PANTHER" id="PTHR42973:SF9">
    <property type="entry name" value="FAD-BINDING PCMH-TYPE DOMAIN-CONTAINING PROTEIN-RELATED"/>
    <property type="match status" value="1"/>
</dbReference>
<keyword evidence="6" id="KW-0732">Signal</keyword>
<comment type="similarity">
    <text evidence="2">Belongs to the oxygen-dependent FAD-linked oxidoreductase family.</text>
</comment>
<comment type="cofactor">
    <cofactor evidence="1">
        <name>FAD</name>
        <dbReference type="ChEBI" id="CHEBI:57692"/>
    </cofactor>
</comment>
<dbReference type="InterPro" id="IPR050416">
    <property type="entry name" value="FAD-linked_Oxidoreductase"/>
</dbReference>
<evidence type="ECO:0000256" key="5">
    <source>
        <dbReference type="ARBA" id="ARBA00023002"/>
    </source>
</evidence>
<evidence type="ECO:0000259" key="7">
    <source>
        <dbReference type="PROSITE" id="PS51387"/>
    </source>
</evidence>
<reference evidence="8" key="1">
    <citation type="journal article" date="2020" name="Stud. Mycol.">
        <title>101 Dothideomycetes genomes: a test case for predicting lifestyles and emergence of pathogens.</title>
        <authorList>
            <person name="Haridas S."/>
            <person name="Albert R."/>
            <person name="Binder M."/>
            <person name="Bloem J."/>
            <person name="Labutti K."/>
            <person name="Salamov A."/>
            <person name="Andreopoulos B."/>
            <person name="Baker S."/>
            <person name="Barry K."/>
            <person name="Bills G."/>
            <person name="Bluhm B."/>
            <person name="Cannon C."/>
            <person name="Castanera R."/>
            <person name="Culley D."/>
            <person name="Daum C."/>
            <person name="Ezra D."/>
            <person name="Gonzalez J."/>
            <person name="Henrissat B."/>
            <person name="Kuo A."/>
            <person name="Liang C."/>
            <person name="Lipzen A."/>
            <person name="Lutzoni F."/>
            <person name="Magnuson J."/>
            <person name="Mondo S."/>
            <person name="Nolan M."/>
            <person name="Ohm R."/>
            <person name="Pangilinan J."/>
            <person name="Park H.-J."/>
            <person name="Ramirez L."/>
            <person name="Alfaro M."/>
            <person name="Sun H."/>
            <person name="Tritt A."/>
            <person name="Yoshinaga Y."/>
            <person name="Zwiers L.-H."/>
            <person name="Turgeon B."/>
            <person name="Goodwin S."/>
            <person name="Spatafora J."/>
            <person name="Crous P."/>
            <person name="Grigoriev I."/>
        </authorList>
    </citation>
    <scope>NUCLEOTIDE SEQUENCE</scope>
    <source>
        <strain evidence="8">CBS 122367</strain>
    </source>
</reference>
<sequence>MHSLIAFTAWLSLGQSLTSAQTQVFLPRAPDSLVAATSTLRPWLSKDARIVFPSKEEWAELQIRGSSPRISPNYNVVVEVATEADVEKTVQIAGHYGIPFLAVSGTHGWAITLNNLPFGIQINMRKLNSTTVDPRGKTATVGGGTLQHEVTRALYAKNKQAVTGLCECVSVIGPLMGGGHSMLQARHGYALDNIVSARVVLANGTAVTASETKNLDLFWAVRGAGHNFGIVTSMVLNVYDVQNWTAYVLIFTQDKIEKLFSLVNEVDAQPSRPSNMFLTGTGVRISDIDAKNPVIAYTLGFEGTEQEAAPWVAPFQALGPAVTQVATDVDYISLHTVTQNNLESTTCRRNLNIVGNGASLPSWNMSALRNAYNIFGELTADSRFNTSVFLLENYGMEGVEAVDASSTALALEERLYPVLTSPVIWWEGNDTQTTADAYAYGEKIRAALFAGMGKAKKHTYVNYAIGTESFEQIYGYEDWRVKKLKSLKRKLDPKNRFGYYNPVPAV</sequence>
<dbReference type="PROSITE" id="PS51387">
    <property type="entry name" value="FAD_PCMH"/>
    <property type="match status" value="1"/>
</dbReference>
<dbReference type="InterPro" id="IPR036318">
    <property type="entry name" value="FAD-bd_PCMH-like_sf"/>
</dbReference>
<dbReference type="InterPro" id="IPR016166">
    <property type="entry name" value="FAD-bd_PCMH"/>
</dbReference>
<evidence type="ECO:0000256" key="6">
    <source>
        <dbReference type="SAM" id="SignalP"/>
    </source>
</evidence>
<keyword evidence="3" id="KW-0285">Flavoprotein</keyword>
<dbReference type="SUPFAM" id="SSF56176">
    <property type="entry name" value="FAD-binding/transporter-associated domain-like"/>
    <property type="match status" value="1"/>
</dbReference>
<dbReference type="Gene3D" id="3.40.462.20">
    <property type="match status" value="1"/>
</dbReference>
<accession>A0A6G1IJ97</accession>
<keyword evidence="9" id="KW-1185">Reference proteome</keyword>
<feature type="domain" description="FAD-binding PCMH-type" evidence="7">
    <location>
        <begin position="69"/>
        <end position="241"/>
    </location>
</feature>
<dbReference type="AlphaFoldDB" id="A0A6G1IJ97"/>
<feature type="chain" id="PRO_5026276155" evidence="6">
    <location>
        <begin position="21"/>
        <end position="506"/>
    </location>
</feature>
<dbReference type="GO" id="GO:0071949">
    <property type="term" value="F:FAD binding"/>
    <property type="evidence" value="ECO:0007669"/>
    <property type="project" value="InterPro"/>
</dbReference>